<dbReference type="Pfam" id="PF13365">
    <property type="entry name" value="Trypsin_2"/>
    <property type="match status" value="1"/>
</dbReference>
<feature type="region of interest" description="Disordered" evidence="1">
    <location>
        <begin position="1"/>
        <end position="20"/>
    </location>
</feature>
<dbReference type="EMBL" id="CP120682">
    <property type="protein sequence ID" value="WKN39166.1"/>
    <property type="molecule type" value="Genomic_DNA"/>
</dbReference>
<dbReference type="PANTHER" id="PTHR22939">
    <property type="entry name" value="SERINE PROTEASE FAMILY S1C HTRA-RELATED"/>
    <property type="match status" value="1"/>
</dbReference>
<name>A0AA49GU60_9BACT</name>
<gene>
    <name evidence="2" type="ORF">K4G66_10700</name>
</gene>
<dbReference type="AlphaFoldDB" id="A0AA49GU60"/>
<dbReference type="Gene3D" id="2.40.10.120">
    <property type="match status" value="1"/>
</dbReference>
<protein>
    <submittedName>
        <fullName evidence="2">Serine protease</fullName>
    </submittedName>
</protein>
<evidence type="ECO:0000256" key="1">
    <source>
        <dbReference type="SAM" id="MobiDB-lite"/>
    </source>
</evidence>
<dbReference type="SUPFAM" id="SSF50494">
    <property type="entry name" value="Trypsin-like serine proteases"/>
    <property type="match status" value="1"/>
</dbReference>
<evidence type="ECO:0000313" key="2">
    <source>
        <dbReference type="EMBL" id="WKN39166.1"/>
    </source>
</evidence>
<reference evidence="2" key="2">
    <citation type="journal article" date="2024" name="Antonie Van Leeuwenhoek">
        <title>Roseihalotalea indica gen. nov., sp. nov., a halophilic Bacteroidetes from mesopelagic Southwest Indian Ocean with higher carbohydrate metabolic potential.</title>
        <authorList>
            <person name="Chen B."/>
            <person name="Zhang M."/>
            <person name="Lin D."/>
            <person name="Ye J."/>
            <person name="Tang K."/>
        </authorList>
    </citation>
    <scope>NUCLEOTIDE SEQUENCE</scope>
    <source>
        <strain evidence="2">TK19036</strain>
    </source>
</reference>
<keyword evidence="2" id="KW-0378">Hydrolase</keyword>
<keyword evidence="2" id="KW-0645">Protease</keyword>
<dbReference type="InterPro" id="IPR009003">
    <property type="entry name" value="Peptidase_S1_PA"/>
</dbReference>
<reference evidence="2" key="1">
    <citation type="journal article" date="2023" name="Comput. Struct. Biotechnol. J.">
        <title>Discovery of a novel marine Bacteroidetes with a rich repertoire of carbohydrate-active enzymes.</title>
        <authorList>
            <person name="Chen B."/>
            <person name="Liu G."/>
            <person name="Chen Q."/>
            <person name="Wang H."/>
            <person name="Liu L."/>
            <person name="Tang K."/>
        </authorList>
    </citation>
    <scope>NUCLEOTIDE SEQUENCE</scope>
    <source>
        <strain evidence="2">TK19036</strain>
    </source>
</reference>
<sequence length="216" mass="23743">MQQMASDEVEPDTVATYSPPISTTVRKEKSLTDIVEIAEPSVFVVYTYNRSGKRIGQGTGFFIEGQGIAVSNHHVFEKGESWKIRTIGGDEYDVKRIIKQSEKFDYVIFQVETREDVAFLPLASSLPRKGEDIVVLGNPRGLESTVSRGIVSSIRKYKGQKDALVQMDAAISPGSSGSPVMNIRGEVVGIATMQVKECENCNFAFNIALLQDDTSL</sequence>
<dbReference type="GO" id="GO:0004252">
    <property type="term" value="F:serine-type endopeptidase activity"/>
    <property type="evidence" value="ECO:0007669"/>
    <property type="project" value="InterPro"/>
</dbReference>
<dbReference type="GO" id="GO:0006508">
    <property type="term" value="P:proteolysis"/>
    <property type="evidence" value="ECO:0007669"/>
    <property type="project" value="UniProtKB-KW"/>
</dbReference>
<dbReference type="PANTHER" id="PTHR22939:SF129">
    <property type="entry name" value="SERINE PROTEASE HTRA2, MITOCHONDRIAL"/>
    <property type="match status" value="1"/>
</dbReference>
<dbReference type="InterPro" id="IPR001940">
    <property type="entry name" value="Peptidase_S1C"/>
</dbReference>
<accession>A0AA49GU60</accession>
<organism evidence="2">
    <name type="scientific">Roseihalotalea indica</name>
    <dbReference type="NCBI Taxonomy" id="2867963"/>
    <lineage>
        <taxon>Bacteria</taxon>
        <taxon>Pseudomonadati</taxon>
        <taxon>Bacteroidota</taxon>
        <taxon>Cytophagia</taxon>
        <taxon>Cytophagales</taxon>
        <taxon>Catalimonadaceae</taxon>
        <taxon>Roseihalotalea</taxon>
    </lineage>
</organism>
<dbReference type="PRINTS" id="PR00834">
    <property type="entry name" value="PROTEASES2C"/>
</dbReference>
<proteinExistence type="predicted"/>